<reference evidence="1 2" key="1">
    <citation type="submission" date="2020-01" db="EMBL/GenBank/DDBJ databases">
        <title>Complete genome sequence of Mycoplasma felis strain Myco-2.</title>
        <authorList>
            <person name="Kinoshita Y."/>
            <person name="Niwa H."/>
            <person name="Uchida-Fujii E."/>
            <person name="Nukada T."/>
        </authorList>
    </citation>
    <scope>NUCLEOTIDE SEQUENCE [LARGE SCALE GENOMIC DNA]</scope>
    <source>
        <strain evidence="1 2">Myco-2</strain>
    </source>
</reference>
<sequence length="80" mass="9507">MMAKLWNKNLQKVLDANKDILKHNINMLIDDNETFATIIKDKVFTDNAKEFNIVLIHDPIKETERVSYYTKYFTKMVNQV</sequence>
<evidence type="ECO:0000313" key="1">
    <source>
        <dbReference type="EMBL" id="BBU47607.1"/>
    </source>
</evidence>
<protein>
    <submittedName>
        <fullName evidence="1">Uncharacterized protein</fullName>
    </submittedName>
</protein>
<proteinExistence type="predicted"/>
<gene>
    <name evidence="1" type="ORF">JPM2_3000</name>
</gene>
<dbReference type="Proteomes" id="UP000464317">
    <property type="component" value="Chromosome"/>
</dbReference>
<evidence type="ECO:0000313" key="2">
    <source>
        <dbReference type="Proteomes" id="UP000464317"/>
    </source>
</evidence>
<organism evidence="1 2">
    <name type="scientific">Mycoplasmopsis felis</name>
    <dbReference type="NCBI Taxonomy" id="33923"/>
    <lineage>
        <taxon>Bacteria</taxon>
        <taxon>Bacillati</taxon>
        <taxon>Mycoplasmatota</taxon>
        <taxon>Mycoplasmoidales</taxon>
        <taxon>Metamycoplasmataceae</taxon>
        <taxon>Mycoplasmopsis</taxon>
    </lineage>
</organism>
<keyword evidence="2" id="KW-1185">Reference proteome</keyword>
<dbReference type="AlphaFoldDB" id="A0A809S0I8"/>
<accession>A0A809S0I8</accession>
<dbReference type="EMBL" id="AP022325">
    <property type="protein sequence ID" value="BBU47607.1"/>
    <property type="molecule type" value="Genomic_DNA"/>
</dbReference>
<name>A0A809S0I8_9BACT</name>
<dbReference type="KEGG" id="mfel:JPM2_3000"/>